<keyword evidence="2" id="KW-1185">Reference proteome</keyword>
<dbReference type="Proteomes" id="UP001044222">
    <property type="component" value="Chromosome 9"/>
</dbReference>
<dbReference type="AlphaFoldDB" id="A0A9D3M3T5"/>
<reference evidence="1" key="1">
    <citation type="submission" date="2021-01" db="EMBL/GenBank/DDBJ databases">
        <title>A chromosome-scale assembly of European eel, Anguilla anguilla.</title>
        <authorList>
            <person name="Henkel C."/>
            <person name="Jong-Raadsen S.A."/>
            <person name="Dufour S."/>
            <person name="Weltzien F.-A."/>
            <person name="Palstra A.P."/>
            <person name="Pelster B."/>
            <person name="Spaink H.P."/>
            <person name="Van Den Thillart G.E."/>
            <person name="Jansen H."/>
            <person name="Zahm M."/>
            <person name="Klopp C."/>
            <person name="Cedric C."/>
            <person name="Louis A."/>
            <person name="Berthelot C."/>
            <person name="Parey E."/>
            <person name="Roest Crollius H."/>
            <person name="Montfort J."/>
            <person name="Robinson-Rechavi M."/>
            <person name="Bucao C."/>
            <person name="Bouchez O."/>
            <person name="Gislard M."/>
            <person name="Lluch J."/>
            <person name="Milhes M."/>
            <person name="Lampietro C."/>
            <person name="Lopez Roques C."/>
            <person name="Donnadieu C."/>
            <person name="Braasch I."/>
            <person name="Desvignes T."/>
            <person name="Postlethwait J."/>
            <person name="Bobe J."/>
            <person name="Guiguen Y."/>
            <person name="Dirks R."/>
        </authorList>
    </citation>
    <scope>NUCLEOTIDE SEQUENCE</scope>
    <source>
        <strain evidence="1">Tag_6206</strain>
        <tissue evidence="1">Liver</tissue>
    </source>
</reference>
<dbReference type="EMBL" id="JAFIRN010000009">
    <property type="protein sequence ID" value="KAG5841997.1"/>
    <property type="molecule type" value="Genomic_DNA"/>
</dbReference>
<evidence type="ECO:0000313" key="1">
    <source>
        <dbReference type="EMBL" id="KAG5841997.1"/>
    </source>
</evidence>
<protein>
    <submittedName>
        <fullName evidence="1">Uncharacterized protein</fullName>
    </submittedName>
</protein>
<accession>A0A9D3M3T5</accession>
<proteinExistence type="predicted"/>
<evidence type="ECO:0000313" key="2">
    <source>
        <dbReference type="Proteomes" id="UP001044222"/>
    </source>
</evidence>
<name>A0A9D3M3T5_ANGAN</name>
<organism evidence="1 2">
    <name type="scientific">Anguilla anguilla</name>
    <name type="common">European freshwater eel</name>
    <name type="synonym">Muraena anguilla</name>
    <dbReference type="NCBI Taxonomy" id="7936"/>
    <lineage>
        <taxon>Eukaryota</taxon>
        <taxon>Metazoa</taxon>
        <taxon>Chordata</taxon>
        <taxon>Craniata</taxon>
        <taxon>Vertebrata</taxon>
        <taxon>Euteleostomi</taxon>
        <taxon>Actinopterygii</taxon>
        <taxon>Neopterygii</taxon>
        <taxon>Teleostei</taxon>
        <taxon>Anguilliformes</taxon>
        <taxon>Anguillidae</taxon>
        <taxon>Anguilla</taxon>
    </lineage>
</organism>
<comment type="caution">
    <text evidence="1">The sequence shown here is derived from an EMBL/GenBank/DDBJ whole genome shotgun (WGS) entry which is preliminary data.</text>
</comment>
<sequence>MENCSFASVVLVCGKLCWMYLRLDTGRSRLQLFTQLCQLNHGLFKRFPDMTSWCGVLGKELGLQPNGCRFRAQNWELNLSFLCTLFNDTLTALENVQLQW</sequence>
<gene>
    <name evidence="1" type="ORF">ANANG_G00173000</name>
</gene>